<evidence type="ECO:0000256" key="5">
    <source>
        <dbReference type="ARBA" id="ARBA00022692"/>
    </source>
</evidence>
<protein>
    <recommendedName>
        <fullName evidence="11 12">ATP synthase subunit a</fullName>
    </recommendedName>
    <alternativeName>
        <fullName evidence="11">ATP synthase F0 sector subunit a</fullName>
    </alternativeName>
    <alternativeName>
        <fullName evidence="11">F-ATPase subunit 6</fullName>
    </alternativeName>
</protein>
<evidence type="ECO:0000256" key="7">
    <source>
        <dbReference type="ARBA" id="ARBA00022989"/>
    </source>
</evidence>
<feature type="transmembrane region" description="Helical" evidence="11">
    <location>
        <begin position="176"/>
        <end position="194"/>
    </location>
</feature>
<evidence type="ECO:0000313" key="13">
    <source>
        <dbReference type="EMBL" id="AZS36339.1"/>
    </source>
</evidence>
<evidence type="ECO:0000313" key="14">
    <source>
        <dbReference type="Proteomes" id="UP000276888"/>
    </source>
</evidence>
<organism evidence="13 14">
    <name type="scientific">Microbacterium lemovicicum</name>
    <dbReference type="NCBI Taxonomy" id="1072463"/>
    <lineage>
        <taxon>Bacteria</taxon>
        <taxon>Bacillati</taxon>
        <taxon>Actinomycetota</taxon>
        <taxon>Actinomycetes</taxon>
        <taxon>Micrococcales</taxon>
        <taxon>Microbacteriaceae</taxon>
        <taxon>Microbacterium</taxon>
    </lineage>
</organism>
<keyword evidence="11" id="KW-1003">Cell membrane</keyword>
<comment type="subcellular location">
    <subcellularLocation>
        <location evidence="11 12">Cell membrane</location>
        <topology evidence="11 12">Multi-pass membrane protein</topology>
    </subcellularLocation>
    <subcellularLocation>
        <location evidence="1">Membrane</location>
        <topology evidence="1">Multi-pass membrane protein</topology>
    </subcellularLocation>
</comment>
<keyword evidence="10 11" id="KW-0066">ATP synthesis</keyword>
<evidence type="ECO:0000256" key="8">
    <source>
        <dbReference type="ARBA" id="ARBA00023065"/>
    </source>
</evidence>
<dbReference type="EMBL" id="CP031423">
    <property type="protein sequence ID" value="AZS36339.1"/>
    <property type="molecule type" value="Genomic_DNA"/>
</dbReference>
<keyword evidence="9 11" id="KW-0472">Membrane</keyword>
<keyword evidence="8 11" id="KW-0406">Ion transport</keyword>
<dbReference type="CDD" id="cd00310">
    <property type="entry name" value="ATP-synt_Fo_a_6"/>
    <property type="match status" value="1"/>
</dbReference>
<dbReference type="PRINTS" id="PR00123">
    <property type="entry name" value="ATPASEA"/>
</dbReference>
<feature type="transmembrane region" description="Helical" evidence="11">
    <location>
        <begin position="201"/>
        <end position="219"/>
    </location>
</feature>
<comment type="similarity">
    <text evidence="2 11 12">Belongs to the ATPase A chain family.</text>
</comment>
<dbReference type="SUPFAM" id="SSF81336">
    <property type="entry name" value="F1F0 ATP synthase subunit A"/>
    <property type="match status" value="1"/>
</dbReference>
<evidence type="ECO:0000256" key="11">
    <source>
        <dbReference type="HAMAP-Rule" id="MF_01393"/>
    </source>
</evidence>
<dbReference type="InterPro" id="IPR045083">
    <property type="entry name" value="ATP_synth_F0_asu_bact/mt"/>
</dbReference>
<dbReference type="PANTHER" id="PTHR11410">
    <property type="entry name" value="ATP SYNTHASE SUBUNIT A"/>
    <property type="match status" value="1"/>
</dbReference>
<dbReference type="GO" id="GO:0005886">
    <property type="term" value="C:plasma membrane"/>
    <property type="evidence" value="ECO:0007669"/>
    <property type="project" value="UniProtKB-SubCell"/>
</dbReference>
<dbReference type="InterPro" id="IPR035908">
    <property type="entry name" value="F0_ATP_A_sf"/>
</dbReference>
<keyword evidence="14" id="KW-1185">Reference proteome</keyword>
<proteinExistence type="inferred from homology"/>
<dbReference type="InterPro" id="IPR000568">
    <property type="entry name" value="ATP_synth_F0_asu"/>
</dbReference>
<name>A0A3Q9IXN1_9MICO</name>
<evidence type="ECO:0000256" key="4">
    <source>
        <dbReference type="ARBA" id="ARBA00022547"/>
    </source>
</evidence>
<dbReference type="KEGG" id="mlv:CVS47_00940"/>
<keyword evidence="5 11" id="KW-0812">Transmembrane</keyword>
<evidence type="ECO:0000256" key="9">
    <source>
        <dbReference type="ARBA" id="ARBA00023136"/>
    </source>
</evidence>
<keyword evidence="4 11" id="KW-0138">CF(0)</keyword>
<keyword evidence="6 11" id="KW-0375">Hydrogen ion transport</keyword>
<evidence type="ECO:0000256" key="10">
    <source>
        <dbReference type="ARBA" id="ARBA00023310"/>
    </source>
</evidence>
<dbReference type="PANTHER" id="PTHR11410:SF0">
    <property type="entry name" value="ATP SYNTHASE SUBUNIT A"/>
    <property type="match status" value="1"/>
</dbReference>
<keyword evidence="7 11" id="KW-1133">Transmembrane helix</keyword>
<sequence length="222" mass="24836">MLATAVLILVFILGTRRMKLVPGRFQSIVEMGLDFVRVNIAHDLLGRKDGNRFLPILTTFFFMILFMNLTGIIPFLNIAGTSVIAVPLLLAIVAYVTFIYAGVRKSPGNFFKNSLMPPGLPWFLYILIIPLEFLSTFIIRPVTLTLRLLMNMIVGHLMLVLFFAATQFFIVTLSGFWSLLGVGTLAFGFAFTLFEILVAFLQAYVFAILTAVYIQLAVADEH</sequence>
<evidence type="ECO:0000256" key="12">
    <source>
        <dbReference type="RuleBase" id="RU000483"/>
    </source>
</evidence>
<evidence type="ECO:0000256" key="2">
    <source>
        <dbReference type="ARBA" id="ARBA00006810"/>
    </source>
</evidence>
<feature type="transmembrane region" description="Helical" evidence="11">
    <location>
        <begin position="148"/>
        <end position="170"/>
    </location>
</feature>
<dbReference type="Gene3D" id="1.20.120.220">
    <property type="entry name" value="ATP synthase, F0 complex, subunit A"/>
    <property type="match status" value="1"/>
</dbReference>
<dbReference type="GO" id="GO:0046933">
    <property type="term" value="F:proton-transporting ATP synthase activity, rotational mechanism"/>
    <property type="evidence" value="ECO:0007669"/>
    <property type="project" value="UniProtKB-UniRule"/>
</dbReference>
<dbReference type="Proteomes" id="UP000276888">
    <property type="component" value="Chromosome"/>
</dbReference>
<dbReference type="GO" id="GO:0045259">
    <property type="term" value="C:proton-transporting ATP synthase complex"/>
    <property type="evidence" value="ECO:0007669"/>
    <property type="project" value="UniProtKB-KW"/>
</dbReference>
<dbReference type="HAMAP" id="MF_01393">
    <property type="entry name" value="ATP_synth_a_bact"/>
    <property type="match status" value="1"/>
</dbReference>
<feature type="transmembrane region" description="Helical" evidence="11">
    <location>
        <begin position="122"/>
        <end position="139"/>
    </location>
</feature>
<dbReference type="NCBIfam" id="TIGR01131">
    <property type="entry name" value="ATP_synt_6_or_A"/>
    <property type="match status" value="1"/>
</dbReference>
<evidence type="ECO:0000256" key="6">
    <source>
        <dbReference type="ARBA" id="ARBA00022781"/>
    </source>
</evidence>
<evidence type="ECO:0000256" key="3">
    <source>
        <dbReference type="ARBA" id="ARBA00022448"/>
    </source>
</evidence>
<comment type="function">
    <text evidence="11 12">Key component of the proton channel; it plays a direct role in the translocation of protons across the membrane.</text>
</comment>
<gene>
    <name evidence="11 13" type="primary">atpB</name>
    <name evidence="13" type="ORF">CVS47_00940</name>
</gene>
<reference evidence="13 14" key="1">
    <citation type="submission" date="2018-08" db="EMBL/GenBank/DDBJ databases">
        <title>Microbacterium lemovicicum sp. nov., a bacterium isolated from a natural uranium-rich soil.</title>
        <authorList>
            <person name="ORTET P."/>
        </authorList>
    </citation>
    <scope>NUCLEOTIDE SEQUENCE [LARGE SCALE GENOMIC DNA]</scope>
    <source>
        <strain evidence="13 14">Viu22</strain>
    </source>
</reference>
<evidence type="ECO:0000256" key="1">
    <source>
        <dbReference type="ARBA" id="ARBA00004141"/>
    </source>
</evidence>
<dbReference type="Pfam" id="PF00119">
    <property type="entry name" value="ATP-synt_A"/>
    <property type="match status" value="1"/>
</dbReference>
<feature type="transmembrane region" description="Helical" evidence="11">
    <location>
        <begin position="83"/>
        <end position="102"/>
    </location>
</feature>
<keyword evidence="3 11" id="KW-0813">Transport</keyword>
<feature type="transmembrane region" description="Helical" evidence="11">
    <location>
        <begin position="53"/>
        <end position="76"/>
    </location>
</feature>
<accession>A0A3Q9IXN1</accession>
<dbReference type="AlphaFoldDB" id="A0A3Q9IXN1"/>